<dbReference type="PANTHER" id="PTHR22983">
    <property type="entry name" value="PROTEIN KINASE RELATED"/>
    <property type="match status" value="1"/>
</dbReference>
<keyword evidence="6 9" id="KW-0067">ATP-binding</keyword>
<keyword evidence="4 9" id="KW-0547">Nucleotide-binding</keyword>
<comment type="catalytic activity">
    <reaction evidence="7">
        <text>L-threonyl-[protein] + ATP = O-phospho-L-threonyl-[protein] + ADP + H(+)</text>
        <dbReference type="Rhea" id="RHEA:46608"/>
        <dbReference type="Rhea" id="RHEA-COMP:11060"/>
        <dbReference type="Rhea" id="RHEA-COMP:11605"/>
        <dbReference type="ChEBI" id="CHEBI:15378"/>
        <dbReference type="ChEBI" id="CHEBI:30013"/>
        <dbReference type="ChEBI" id="CHEBI:30616"/>
        <dbReference type="ChEBI" id="CHEBI:61977"/>
        <dbReference type="ChEBI" id="CHEBI:456216"/>
        <dbReference type="EC" id="2.7.11.1"/>
    </reaction>
</comment>
<name>A0A9P0HKQ5_NEZVI</name>
<keyword evidence="3" id="KW-0808">Transferase</keyword>
<reference evidence="11" key="1">
    <citation type="submission" date="2022-01" db="EMBL/GenBank/DDBJ databases">
        <authorList>
            <person name="King R."/>
        </authorList>
    </citation>
    <scope>NUCLEOTIDE SEQUENCE</scope>
</reference>
<evidence type="ECO:0000256" key="4">
    <source>
        <dbReference type="ARBA" id="ARBA00022741"/>
    </source>
</evidence>
<accession>A0A9P0HKQ5</accession>
<dbReference type="EC" id="2.7.11.1" evidence="1"/>
<dbReference type="InterPro" id="IPR011009">
    <property type="entry name" value="Kinase-like_dom_sf"/>
</dbReference>
<comment type="catalytic activity">
    <reaction evidence="8">
        <text>L-seryl-[protein] + ATP = O-phospho-L-seryl-[protein] + ADP + H(+)</text>
        <dbReference type="Rhea" id="RHEA:17989"/>
        <dbReference type="Rhea" id="RHEA-COMP:9863"/>
        <dbReference type="Rhea" id="RHEA-COMP:11604"/>
        <dbReference type="ChEBI" id="CHEBI:15378"/>
        <dbReference type="ChEBI" id="CHEBI:29999"/>
        <dbReference type="ChEBI" id="CHEBI:30616"/>
        <dbReference type="ChEBI" id="CHEBI:83421"/>
        <dbReference type="ChEBI" id="CHEBI:456216"/>
        <dbReference type="EC" id="2.7.11.1"/>
    </reaction>
</comment>
<dbReference type="Gene3D" id="3.30.200.20">
    <property type="entry name" value="Phosphorylase Kinase, domain 1"/>
    <property type="match status" value="1"/>
</dbReference>
<gene>
    <name evidence="11" type="ORF">NEZAVI_LOCUS12430</name>
</gene>
<evidence type="ECO:0000256" key="9">
    <source>
        <dbReference type="PROSITE-ProRule" id="PRU10141"/>
    </source>
</evidence>
<dbReference type="InterPro" id="IPR017441">
    <property type="entry name" value="Protein_kinase_ATP_BS"/>
</dbReference>
<evidence type="ECO:0000256" key="1">
    <source>
        <dbReference type="ARBA" id="ARBA00012513"/>
    </source>
</evidence>
<dbReference type="InterPro" id="IPR000719">
    <property type="entry name" value="Prot_kinase_dom"/>
</dbReference>
<keyword evidence="5" id="KW-0418">Kinase</keyword>
<dbReference type="EMBL" id="OV725081">
    <property type="protein sequence ID" value="CAH1403919.1"/>
    <property type="molecule type" value="Genomic_DNA"/>
</dbReference>
<organism evidence="11 12">
    <name type="scientific">Nezara viridula</name>
    <name type="common">Southern green stink bug</name>
    <name type="synonym">Cimex viridulus</name>
    <dbReference type="NCBI Taxonomy" id="85310"/>
    <lineage>
        <taxon>Eukaryota</taxon>
        <taxon>Metazoa</taxon>
        <taxon>Ecdysozoa</taxon>
        <taxon>Arthropoda</taxon>
        <taxon>Hexapoda</taxon>
        <taxon>Insecta</taxon>
        <taxon>Pterygota</taxon>
        <taxon>Neoptera</taxon>
        <taxon>Paraneoptera</taxon>
        <taxon>Hemiptera</taxon>
        <taxon>Heteroptera</taxon>
        <taxon>Panheteroptera</taxon>
        <taxon>Pentatomomorpha</taxon>
        <taxon>Pentatomoidea</taxon>
        <taxon>Pentatomidae</taxon>
        <taxon>Pentatominae</taxon>
        <taxon>Nezara</taxon>
    </lineage>
</organism>
<dbReference type="GO" id="GO:0007224">
    <property type="term" value="P:smoothened signaling pathway"/>
    <property type="evidence" value="ECO:0007669"/>
    <property type="project" value="TreeGrafter"/>
</dbReference>
<dbReference type="FunFam" id="3.30.200.20:FF:000042">
    <property type="entry name" value="Aurora kinase A"/>
    <property type="match status" value="1"/>
</dbReference>
<dbReference type="GO" id="GO:0005737">
    <property type="term" value="C:cytoplasm"/>
    <property type="evidence" value="ECO:0007669"/>
    <property type="project" value="TreeGrafter"/>
</dbReference>
<evidence type="ECO:0000256" key="3">
    <source>
        <dbReference type="ARBA" id="ARBA00022679"/>
    </source>
</evidence>
<feature type="domain" description="Protein kinase" evidence="10">
    <location>
        <begin position="4"/>
        <end position="92"/>
    </location>
</feature>
<keyword evidence="12" id="KW-1185">Reference proteome</keyword>
<evidence type="ECO:0000256" key="8">
    <source>
        <dbReference type="ARBA" id="ARBA00048679"/>
    </source>
</evidence>
<dbReference type="PROSITE" id="PS50011">
    <property type="entry name" value="PROTEIN_KINASE_DOM"/>
    <property type="match status" value="1"/>
</dbReference>
<evidence type="ECO:0000313" key="11">
    <source>
        <dbReference type="EMBL" id="CAH1403919.1"/>
    </source>
</evidence>
<dbReference type="Proteomes" id="UP001152798">
    <property type="component" value="Chromosome 5"/>
</dbReference>
<evidence type="ECO:0000256" key="5">
    <source>
        <dbReference type="ARBA" id="ARBA00022777"/>
    </source>
</evidence>
<dbReference type="AlphaFoldDB" id="A0A9P0HKQ5"/>
<dbReference type="SUPFAM" id="SSF56112">
    <property type="entry name" value="Protein kinase-like (PK-like)"/>
    <property type="match status" value="1"/>
</dbReference>
<feature type="binding site" evidence="9">
    <location>
        <position position="37"/>
    </location>
    <ligand>
        <name>ATP</name>
        <dbReference type="ChEBI" id="CHEBI:30616"/>
    </ligand>
</feature>
<dbReference type="GO" id="GO:0005524">
    <property type="term" value="F:ATP binding"/>
    <property type="evidence" value="ECO:0007669"/>
    <property type="project" value="UniProtKB-UniRule"/>
</dbReference>
<dbReference type="PANTHER" id="PTHR22983:SF6">
    <property type="entry name" value="SERINE_THREONINE-PROTEIN KINASE 36"/>
    <property type="match status" value="1"/>
</dbReference>
<evidence type="ECO:0000259" key="10">
    <source>
        <dbReference type="PROSITE" id="PS50011"/>
    </source>
</evidence>
<dbReference type="OrthoDB" id="266718at2759"/>
<keyword evidence="2" id="KW-0723">Serine/threonine-protein kinase</keyword>
<sequence length="92" mass="10757">MNNYDLLPILGEGSFGKVYKARRKSDKEIVALKLIKKHGRSEKELISLRKECEIQRHFNHPNIIQMLDSFETENEISHVVLEPMSKLTIYIC</sequence>
<dbReference type="Pfam" id="PF00069">
    <property type="entry name" value="Pkinase"/>
    <property type="match status" value="1"/>
</dbReference>
<evidence type="ECO:0000256" key="7">
    <source>
        <dbReference type="ARBA" id="ARBA00047899"/>
    </source>
</evidence>
<evidence type="ECO:0000313" key="12">
    <source>
        <dbReference type="Proteomes" id="UP001152798"/>
    </source>
</evidence>
<dbReference type="GO" id="GO:0004674">
    <property type="term" value="F:protein serine/threonine kinase activity"/>
    <property type="evidence" value="ECO:0007669"/>
    <property type="project" value="UniProtKB-KW"/>
</dbReference>
<protein>
    <recommendedName>
        <fullName evidence="1">non-specific serine/threonine protein kinase</fullName>
        <ecNumber evidence="1">2.7.11.1</ecNumber>
    </recommendedName>
</protein>
<proteinExistence type="predicted"/>
<evidence type="ECO:0000256" key="6">
    <source>
        <dbReference type="ARBA" id="ARBA00022840"/>
    </source>
</evidence>
<evidence type="ECO:0000256" key="2">
    <source>
        <dbReference type="ARBA" id="ARBA00022527"/>
    </source>
</evidence>
<dbReference type="PROSITE" id="PS00107">
    <property type="entry name" value="PROTEIN_KINASE_ATP"/>
    <property type="match status" value="1"/>
</dbReference>